<dbReference type="InterPro" id="IPR001347">
    <property type="entry name" value="SIS_dom"/>
</dbReference>
<evidence type="ECO:0000259" key="3">
    <source>
        <dbReference type="PROSITE" id="PS51464"/>
    </source>
</evidence>
<feature type="domain" description="SIS" evidence="3">
    <location>
        <begin position="182"/>
        <end position="313"/>
    </location>
</feature>
<name>A0A5C4N8M3_9RHOB</name>
<dbReference type="SUPFAM" id="SSF53697">
    <property type="entry name" value="SIS domain"/>
    <property type="match status" value="1"/>
</dbReference>
<dbReference type="CDD" id="cd05009">
    <property type="entry name" value="SIS_GlmS_GlmD_2"/>
    <property type="match status" value="1"/>
</dbReference>
<dbReference type="PROSITE" id="PS51464">
    <property type="entry name" value="SIS"/>
    <property type="match status" value="2"/>
</dbReference>
<dbReference type="OrthoDB" id="9761808at2"/>
<dbReference type="PANTHER" id="PTHR10937:SF8">
    <property type="entry name" value="AMINOTRANSFERASE-RELATED"/>
    <property type="match status" value="1"/>
</dbReference>
<proteinExistence type="predicted"/>
<reference evidence="4 5" key="1">
    <citation type="submission" date="2019-06" db="EMBL/GenBank/DDBJ databases">
        <authorList>
            <person name="Jiang L."/>
        </authorList>
    </citation>
    <scope>NUCLEOTIDE SEQUENCE [LARGE SCALE GENOMIC DNA]</scope>
    <source>
        <strain evidence="4 5">YIM 48858</strain>
    </source>
</reference>
<gene>
    <name evidence="4" type="ORF">FHG71_14395</name>
</gene>
<dbReference type="GO" id="GO:0097367">
    <property type="term" value="F:carbohydrate derivative binding"/>
    <property type="evidence" value="ECO:0007669"/>
    <property type="project" value="InterPro"/>
</dbReference>
<evidence type="ECO:0000256" key="2">
    <source>
        <dbReference type="ARBA" id="ARBA00022737"/>
    </source>
</evidence>
<sequence>MADEIAEAPAAFLRAALQPAPAVPPSWRAAYTVARGSSDAAAAILAYEFMRETGRPVTSLPPSIFSLGEGVALDDVLLLLISQSGASEDLVRSARGARARGAHVVALTNVEGSPVEQEAQATLPIGAGPELAVPATKTVVGAVGAGMALLAGLVPDYAPRATESARAVARLGGLTHPRFTALRNALESAGSVYVIGRDTGFGAAQEIALKLKECAALHAEAYSASEVLHGPLQLATEGLTVLLLDTDAPGTSRSLATAEARFSDLDATVLRVAPSDVGAGDLTPAAAAALLLCLLYPVVHAVALARGHDPDAPETLSKVTRTT</sequence>
<keyword evidence="2" id="KW-0677">Repeat</keyword>
<dbReference type="CDD" id="cd05008">
    <property type="entry name" value="SIS_GlmS_GlmD_1"/>
    <property type="match status" value="1"/>
</dbReference>
<dbReference type="InterPro" id="IPR035490">
    <property type="entry name" value="GlmS/FrlB_SIS"/>
</dbReference>
<keyword evidence="5" id="KW-1185">Reference proteome</keyword>
<evidence type="ECO:0000256" key="1">
    <source>
        <dbReference type="ARBA" id="ARBA00022576"/>
    </source>
</evidence>
<comment type="caution">
    <text evidence="4">The sequence shown here is derived from an EMBL/GenBank/DDBJ whole genome shotgun (WGS) entry which is preliminary data.</text>
</comment>
<dbReference type="EMBL" id="VDFV01000023">
    <property type="protein sequence ID" value="TNC68830.1"/>
    <property type="molecule type" value="Genomic_DNA"/>
</dbReference>
<accession>A0A5C4N8M3</accession>
<dbReference type="PANTHER" id="PTHR10937">
    <property type="entry name" value="GLUCOSAMINE--FRUCTOSE-6-PHOSPHATE AMINOTRANSFERASE, ISOMERIZING"/>
    <property type="match status" value="1"/>
</dbReference>
<dbReference type="GO" id="GO:1901135">
    <property type="term" value="P:carbohydrate derivative metabolic process"/>
    <property type="evidence" value="ECO:0007669"/>
    <property type="project" value="InterPro"/>
</dbReference>
<keyword evidence="1" id="KW-0808">Transferase</keyword>
<keyword evidence="1" id="KW-0032">Aminotransferase</keyword>
<dbReference type="GO" id="GO:0008483">
    <property type="term" value="F:transaminase activity"/>
    <property type="evidence" value="ECO:0007669"/>
    <property type="project" value="UniProtKB-KW"/>
</dbReference>
<protein>
    <submittedName>
        <fullName evidence="4">SIS domain-containing protein</fullName>
    </submittedName>
</protein>
<dbReference type="AlphaFoldDB" id="A0A5C4N8M3"/>
<dbReference type="InterPro" id="IPR035466">
    <property type="entry name" value="GlmS/AgaS_SIS"/>
</dbReference>
<dbReference type="Proteomes" id="UP000305709">
    <property type="component" value="Unassembled WGS sequence"/>
</dbReference>
<evidence type="ECO:0000313" key="5">
    <source>
        <dbReference type="Proteomes" id="UP000305709"/>
    </source>
</evidence>
<feature type="domain" description="SIS" evidence="3">
    <location>
        <begin position="13"/>
        <end position="159"/>
    </location>
</feature>
<dbReference type="Gene3D" id="3.40.50.10490">
    <property type="entry name" value="Glucose-6-phosphate isomerase like protein, domain 1"/>
    <property type="match status" value="2"/>
</dbReference>
<evidence type="ECO:0000313" key="4">
    <source>
        <dbReference type="EMBL" id="TNC68830.1"/>
    </source>
</evidence>
<organism evidence="4 5">
    <name type="scientific">Rubellimicrobium roseum</name>
    <dbReference type="NCBI Taxonomy" id="687525"/>
    <lineage>
        <taxon>Bacteria</taxon>
        <taxon>Pseudomonadati</taxon>
        <taxon>Pseudomonadota</taxon>
        <taxon>Alphaproteobacteria</taxon>
        <taxon>Rhodobacterales</taxon>
        <taxon>Roseobacteraceae</taxon>
        <taxon>Rubellimicrobium</taxon>
    </lineage>
</organism>
<dbReference type="InterPro" id="IPR046348">
    <property type="entry name" value="SIS_dom_sf"/>
</dbReference>
<dbReference type="Pfam" id="PF01380">
    <property type="entry name" value="SIS"/>
    <property type="match status" value="2"/>
</dbReference>